<dbReference type="Proteomes" id="UP000287651">
    <property type="component" value="Unassembled WGS sequence"/>
</dbReference>
<organism evidence="2 3">
    <name type="scientific">Ensete ventricosum</name>
    <name type="common">Abyssinian banana</name>
    <name type="synonym">Musa ensete</name>
    <dbReference type="NCBI Taxonomy" id="4639"/>
    <lineage>
        <taxon>Eukaryota</taxon>
        <taxon>Viridiplantae</taxon>
        <taxon>Streptophyta</taxon>
        <taxon>Embryophyta</taxon>
        <taxon>Tracheophyta</taxon>
        <taxon>Spermatophyta</taxon>
        <taxon>Magnoliopsida</taxon>
        <taxon>Liliopsida</taxon>
        <taxon>Zingiberales</taxon>
        <taxon>Musaceae</taxon>
        <taxon>Ensete</taxon>
    </lineage>
</organism>
<sequence length="74" mass="7108">MAWPPTRGQLVAARASPQGRPAAPAGVRQPITSLKRGSARGGDARGSGASHKGSGPSAGKAATACVGAATTMAV</sequence>
<evidence type="ECO:0000313" key="3">
    <source>
        <dbReference type="Proteomes" id="UP000287651"/>
    </source>
</evidence>
<feature type="region of interest" description="Disordered" evidence="1">
    <location>
        <begin position="1"/>
        <end position="61"/>
    </location>
</feature>
<accession>A0A426YZF2</accession>
<evidence type="ECO:0000313" key="2">
    <source>
        <dbReference type="EMBL" id="RRT57084.1"/>
    </source>
</evidence>
<dbReference type="EMBL" id="AMZH03009334">
    <property type="protein sequence ID" value="RRT57084.1"/>
    <property type="molecule type" value="Genomic_DNA"/>
</dbReference>
<comment type="caution">
    <text evidence="2">The sequence shown here is derived from an EMBL/GenBank/DDBJ whole genome shotgun (WGS) entry which is preliminary data.</text>
</comment>
<gene>
    <name evidence="2" type="ORF">B296_00015865</name>
</gene>
<evidence type="ECO:0000256" key="1">
    <source>
        <dbReference type="SAM" id="MobiDB-lite"/>
    </source>
</evidence>
<proteinExistence type="predicted"/>
<protein>
    <submittedName>
        <fullName evidence="2">Uncharacterized protein</fullName>
    </submittedName>
</protein>
<reference evidence="2 3" key="1">
    <citation type="journal article" date="2014" name="Agronomy (Basel)">
        <title>A Draft Genome Sequence for Ensete ventricosum, the Drought-Tolerant Tree Against Hunger.</title>
        <authorList>
            <person name="Harrison J."/>
            <person name="Moore K.A."/>
            <person name="Paszkiewicz K."/>
            <person name="Jones T."/>
            <person name="Grant M."/>
            <person name="Ambacheew D."/>
            <person name="Muzemil S."/>
            <person name="Studholme D.J."/>
        </authorList>
    </citation>
    <scope>NUCLEOTIDE SEQUENCE [LARGE SCALE GENOMIC DNA]</scope>
</reference>
<dbReference type="AlphaFoldDB" id="A0A426YZF2"/>
<name>A0A426YZF2_ENSVE</name>